<organism evidence="1 2">
    <name type="scientific">Croceicoccus marinus</name>
    <dbReference type="NCBI Taxonomy" id="450378"/>
    <lineage>
        <taxon>Bacteria</taxon>
        <taxon>Pseudomonadati</taxon>
        <taxon>Pseudomonadota</taxon>
        <taxon>Alphaproteobacteria</taxon>
        <taxon>Sphingomonadales</taxon>
        <taxon>Erythrobacteraceae</taxon>
        <taxon>Croceicoccus</taxon>
    </lineage>
</organism>
<dbReference type="AlphaFoldDB" id="A0A7G6VU24"/>
<gene>
    <name evidence="1" type="ORF">H4O24_00500</name>
</gene>
<dbReference type="EMBL" id="CP060052">
    <property type="protein sequence ID" value="QNE05239.1"/>
    <property type="molecule type" value="Genomic_DNA"/>
</dbReference>
<accession>A0A7G6VU24</accession>
<evidence type="ECO:0000313" key="2">
    <source>
        <dbReference type="Proteomes" id="UP000515297"/>
    </source>
</evidence>
<sequence length="169" mass="19117">MLYLLDANVLITAHHLYYPVDAVPEFWDWLAHQGEAGNVKMPIETFEEVKDGSNDADKDLLYAWVQDDAHKAAILFDADVAPQLVQQVTGQYAPDLTDDELEAIGRDPFLIAHALVDPGNRCVVTTEVSKPTWKRQNRKIPDVCRDVGVQCCDTFTMLRALQFSTRWRG</sequence>
<proteinExistence type="predicted"/>
<dbReference type="InterPro" id="IPR016541">
    <property type="entry name" value="UCP008505"/>
</dbReference>
<protein>
    <submittedName>
        <fullName evidence="1">DUF4411 family protein</fullName>
    </submittedName>
</protein>
<dbReference type="Pfam" id="PF14367">
    <property type="entry name" value="DUF4411"/>
    <property type="match status" value="1"/>
</dbReference>
<reference evidence="1 2" key="1">
    <citation type="submission" date="2020-08" db="EMBL/GenBank/DDBJ databases">
        <authorList>
            <person name="Liu G."/>
            <person name="Sun C."/>
        </authorList>
    </citation>
    <scope>NUCLEOTIDE SEQUENCE [LARGE SCALE GENOMIC DNA]</scope>
    <source>
        <strain evidence="1 2">OT19</strain>
    </source>
</reference>
<dbReference type="RefSeq" id="WP_185884382.1">
    <property type="nucleotide sequence ID" value="NZ_CP060052.1"/>
</dbReference>
<name>A0A7G6VU24_9SPHN</name>
<dbReference type="Proteomes" id="UP000515297">
    <property type="component" value="Chromosome"/>
</dbReference>
<evidence type="ECO:0000313" key="1">
    <source>
        <dbReference type="EMBL" id="QNE05239.1"/>
    </source>
</evidence>